<keyword evidence="4" id="KW-1185">Reference proteome</keyword>
<sequence length="446" mass="49909">MMGILRPILIFALLFCFISQAALAQGAIPQDAKYNSDAVWALNLKIIKPYPDGRFYPDKPVSEAEFLDMLFNYYKVKLPTNANSASYAHASTLKWPIFSNTEARKKPMTREHAAELLSASLGVNYRAEDAVYYLFYNRFINYTDKPTLASFKAKSILTRVDAVHFIRMLEIRGNLTIKPIHDSPSMPKIGINDEALLKPIKGSILLSADRASQPSVDSFVKNLKIMGNTLTGTIPNIPVGYSYSIIYRSGHKWGVGDKAIKGLNPGQTFSVDISKRGEKAGIDLFLDIEREGMNGVYVDIPSLQADYVAERAIDRPFEISIPPAEKPKLKLPPYEFIMYATQRFGFNSKYDGKNFSTKAPEKFETPDNSTYSVLIQNGVNDKKGLDLGSLLPGQSLIIDISNYQQDVSVFLLVYQNGSLARYAELKPKLKQQQFTISLPPLPIFNN</sequence>
<reference evidence="3 4" key="1">
    <citation type="submission" date="2021-01" db="EMBL/GenBank/DDBJ databases">
        <title>Identification of strong promoters based on the transcriptome of Brevibacillus choshinensis.</title>
        <authorList>
            <person name="Yao D."/>
            <person name="Zhang K."/>
            <person name="Wu J."/>
        </authorList>
    </citation>
    <scope>NUCLEOTIDE SEQUENCE [LARGE SCALE GENOMIC DNA]</scope>
    <source>
        <strain evidence="3 4">HPD31-SP3</strain>
    </source>
</reference>
<dbReference type="PROSITE" id="PS51272">
    <property type="entry name" value="SLH"/>
    <property type="match status" value="1"/>
</dbReference>
<protein>
    <submittedName>
        <fullName evidence="3">S-layer homology domain-containing protein</fullName>
    </submittedName>
</protein>
<proteinExistence type="predicted"/>
<dbReference type="Proteomes" id="UP000596248">
    <property type="component" value="Chromosome"/>
</dbReference>
<keyword evidence="1" id="KW-0732">Signal</keyword>
<dbReference type="EMBL" id="CP069127">
    <property type="protein sequence ID" value="QRG67726.1"/>
    <property type="molecule type" value="Genomic_DNA"/>
</dbReference>
<dbReference type="RefSeq" id="WP_203354774.1">
    <property type="nucleotide sequence ID" value="NZ_CP069127.1"/>
</dbReference>
<accession>A0ABX7FNA7</accession>
<feature type="signal peptide" evidence="1">
    <location>
        <begin position="1"/>
        <end position="24"/>
    </location>
</feature>
<name>A0ABX7FNA7_BRECH</name>
<dbReference type="Pfam" id="PF00395">
    <property type="entry name" value="SLH"/>
    <property type="match status" value="1"/>
</dbReference>
<organism evidence="3 4">
    <name type="scientific">Brevibacillus choshinensis</name>
    <dbReference type="NCBI Taxonomy" id="54911"/>
    <lineage>
        <taxon>Bacteria</taxon>
        <taxon>Bacillati</taxon>
        <taxon>Bacillota</taxon>
        <taxon>Bacilli</taxon>
        <taxon>Bacillales</taxon>
        <taxon>Paenibacillaceae</taxon>
        <taxon>Brevibacillus</taxon>
    </lineage>
</organism>
<gene>
    <name evidence="3" type="ORF">JNE38_00325</name>
</gene>
<evidence type="ECO:0000313" key="4">
    <source>
        <dbReference type="Proteomes" id="UP000596248"/>
    </source>
</evidence>
<evidence type="ECO:0000313" key="3">
    <source>
        <dbReference type="EMBL" id="QRG67726.1"/>
    </source>
</evidence>
<evidence type="ECO:0000259" key="2">
    <source>
        <dbReference type="PROSITE" id="PS51272"/>
    </source>
</evidence>
<feature type="domain" description="SLH" evidence="2">
    <location>
        <begin position="21"/>
        <end position="84"/>
    </location>
</feature>
<evidence type="ECO:0000256" key="1">
    <source>
        <dbReference type="SAM" id="SignalP"/>
    </source>
</evidence>
<dbReference type="InterPro" id="IPR001119">
    <property type="entry name" value="SLH_dom"/>
</dbReference>
<feature type="chain" id="PRO_5045501853" evidence="1">
    <location>
        <begin position="25"/>
        <end position="446"/>
    </location>
</feature>